<evidence type="ECO:0000256" key="2">
    <source>
        <dbReference type="ARBA" id="ARBA00022475"/>
    </source>
</evidence>
<evidence type="ECO:0000256" key="3">
    <source>
        <dbReference type="ARBA" id="ARBA00022692"/>
    </source>
</evidence>
<sequence length="915" mass="93040">MGRKSRWERYTAAAVAGRAAGTRRPPVAEKAQQADRRYSAFFGRARFLPGRLWPAGAGRNTSAGPDARTVPATRRVSGTRTGPAGGTGIRPHHELRLVPVAVCAWATAAAAVRLPGPVTLLAAAAGGALLLLLLVVSPWKRQSRYGRSLAAALAPLAVLALVASSAGSAVVSRHSGPAGAAVTSRASITGELVARSDARPAAADRFSGKPRYLLEAELNSFTWAGERSPANLPVLVIGGEAYAGIHLGDRFSTAGTLSASAPGDRSAAVLRVSRPPAVQSAGGLLALATDLRTGFASRAEAIGNRDAAGLLPGMVLGDRSAAPEDLTKAMQDTGLTHLTAVSGANCSYLLAFVFLVARLFRAPRAAAAVVAVVVLAGFVLVVRPDASVLRAAVMGSIGTAAVLTGRGKVPAALLCLCAVILLVADPWLSGSYAFILSVSATAGLIFLGPRLTAGLGRFLPQPLAVLTAVPLAAQVACSPVLILLQPNLPAYSLPANIAAAPAVPFVTIAGMAAAVLGQVAPALALPLMLSAGVGAGWVAGVARFFAGAPGALLPWLPGPAGAAAMAAAAALLTLGVMRLGRVKGSGGATAPTHGQGHRQIHSPRTHPAARRSGRVRGSRTVVRLVAVLAGAALAAVLAAAALRLVPQDAAGRAWIAAACDVGQGDALAVRTGPESAVMIDAGPDPPALDACLDRLRIRTIDLLVITHAHSDHYAGAAAAGDGRMVESLAFSSAEPGLPAEISELARGLGVQPQRLAKGGHGQHGGVRWDVLWPPAKASPGATGNRPPAGLTENDASAVLLVRTEGINLLFTGDLEEDAARQMLRSSPELRSETVHVLKVAHHGARNSGGVLPAELRPPLALISVGKENTYGHPAPETLKNLEQAGSRIARTDQLGSFVLHLKDGSLLVSGLDAGF</sequence>
<dbReference type="SMART" id="SM00849">
    <property type="entry name" value="Lactamase_B"/>
    <property type="match status" value="1"/>
</dbReference>
<feature type="transmembrane region" description="Helical" evidence="7">
    <location>
        <begin position="149"/>
        <end position="171"/>
    </location>
</feature>
<dbReference type="PANTHER" id="PTHR30619">
    <property type="entry name" value="DNA INTERNALIZATION/COMPETENCE PROTEIN COMEC/REC2"/>
    <property type="match status" value="1"/>
</dbReference>
<feature type="transmembrane region" description="Helical" evidence="7">
    <location>
        <begin position="118"/>
        <end position="137"/>
    </location>
</feature>
<feature type="domain" description="Metallo-beta-lactamase" evidence="8">
    <location>
        <begin position="663"/>
        <end position="841"/>
    </location>
</feature>
<dbReference type="RefSeq" id="WP_263126879.1">
    <property type="nucleotide sequence ID" value="NZ_CP106856.1"/>
</dbReference>
<gene>
    <name evidence="9" type="ORF">N9A08_08685</name>
</gene>
<dbReference type="Gene3D" id="3.60.15.10">
    <property type="entry name" value="Ribonuclease Z/Hydroxyacylglutathione hydrolase-like"/>
    <property type="match status" value="1"/>
</dbReference>
<evidence type="ECO:0000256" key="7">
    <source>
        <dbReference type="SAM" id="Phobius"/>
    </source>
</evidence>
<dbReference type="InterPro" id="IPR052159">
    <property type="entry name" value="Competence_DNA_uptake"/>
</dbReference>
<evidence type="ECO:0000256" key="4">
    <source>
        <dbReference type="ARBA" id="ARBA00022989"/>
    </source>
</evidence>
<dbReference type="Proteomes" id="UP001063368">
    <property type="component" value="Chromosome"/>
</dbReference>
<feature type="transmembrane region" description="Helical" evidence="7">
    <location>
        <begin position="411"/>
        <end position="428"/>
    </location>
</feature>
<evidence type="ECO:0000313" key="10">
    <source>
        <dbReference type="Proteomes" id="UP001063368"/>
    </source>
</evidence>
<protein>
    <submittedName>
        <fullName evidence="9">ComEC/Rec2 family competence protein</fullName>
    </submittedName>
</protein>
<feature type="transmembrane region" description="Helical" evidence="7">
    <location>
        <begin position="558"/>
        <end position="577"/>
    </location>
</feature>
<name>A0ABY6FNQ3_9MICC</name>
<evidence type="ECO:0000313" key="9">
    <source>
        <dbReference type="EMBL" id="UYB34740.1"/>
    </source>
</evidence>
<dbReference type="InterPro" id="IPR001279">
    <property type="entry name" value="Metallo-B-lactamas"/>
</dbReference>
<keyword evidence="4 7" id="KW-1133">Transmembrane helix</keyword>
<dbReference type="InterPro" id="IPR035681">
    <property type="entry name" value="ComA-like_MBL"/>
</dbReference>
<comment type="subcellular location">
    <subcellularLocation>
        <location evidence="1">Cell membrane</location>
        <topology evidence="1">Multi-pass membrane protein</topology>
    </subcellularLocation>
</comment>
<dbReference type="PANTHER" id="PTHR30619:SF1">
    <property type="entry name" value="RECOMBINATION PROTEIN 2"/>
    <property type="match status" value="1"/>
</dbReference>
<feature type="transmembrane region" description="Helical" evidence="7">
    <location>
        <begin position="463"/>
        <end position="485"/>
    </location>
</feature>
<organism evidence="9 10">
    <name type="scientific">Arthrobacter koreensis</name>
    <dbReference type="NCBI Taxonomy" id="199136"/>
    <lineage>
        <taxon>Bacteria</taxon>
        <taxon>Bacillati</taxon>
        <taxon>Actinomycetota</taxon>
        <taxon>Actinomycetes</taxon>
        <taxon>Micrococcales</taxon>
        <taxon>Micrococcaceae</taxon>
        <taxon>Arthrobacter</taxon>
    </lineage>
</organism>
<dbReference type="CDD" id="cd07731">
    <property type="entry name" value="ComA-like_MBL-fold"/>
    <property type="match status" value="1"/>
</dbReference>
<feature type="compositionally biased region" description="Basic residues" evidence="6">
    <location>
        <begin position="595"/>
        <end position="615"/>
    </location>
</feature>
<dbReference type="InterPro" id="IPR036866">
    <property type="entry name" value="RibonucZ/Hydroxyglut_hydro"/>
</dbReference>
<keyword evidence="3 7" id="KW-0812">Transmembrane</keyword>
<dbReference type="SUPFAM" id="SSF56281">
    <property type="entry name" value="Metallo-hydrolase/oxidoreductase"/>
    <property type="match status" value="1"/>
</dbReference>
<evidence type="ECO:0000256" key="6">
    <source>
        <dbReference type="SAM" id="MobiDB-lite"/>
    </source>
</evidence>
<feature type="transmembrane region" description="Helical" evidence="7">
    <location>
        <begin position="523"/>
        <end position="546"/>
    </location>
</feature>
<feature type="region of interest" description="Disordered" evidence="6">
    <location>
        <begin position="585"/>
        <end position="615"/>
    </location>
</feature>
<dbReference type="NCBIfam" id="TIGR00360">
    <property type="entry name" value="ComEC_N-term"/>
    <property type="match status" value="1"/>
</dbReference>
<dbReference type="InterPro" id="IPR004477">
    <property type="entry name" value="ComEC_N"/>
</dbReference>
<accession>A0ABY6FNQ3</accession>
<feature type="transmembrane region" description="Helical" evidence="7">
    <location>
        <begin position="364"/>
        <end position="382"/>
    </location>
</feature>
<evidence type="ECO:0000256" key="1">
    <source>
        <dbReference type="ARBA" id="ARBA00004651"/>
    </source>
</evidence>
<proteinExistence type="predicted"/>
<keyword evidence="5 7" id="KW-0472">Membrane</keyword>
<feature type="transmembrane region" description="Helical" evidence="7">
    <location>
        <begin position="497"/>
        <end position="516"/>
    </location>
</feature>
<dbReference type="EMBL" id="CP106856">
    <property type="protein sequence ID" value="UYB34740.1"/>
    <property type="molecule type" value="Genomic_DNA"/>
</dbReference>
<feature type="transmembrane region" description="Helical" evidence="7">
    <location>
        <begin position="620"/>
        <end position="642"/>
    </location>
</feature>
<dbReference type="Pfam" id="PF03772">
    <property type="entry name" value="Competence"/>
    <property type="match status" value="1"/>
</dbReference>
<dbReference type="Pfam" id="PF00753">
    <property type="entry name" value="Lactamase_B"/>
    <property type="match status" value="1"/>
</dbReference>
<keyword evidence="10" id="KW-1185">Reference proteome</keyword>
<reference evidence="9" key="1">
    <citation type="submission" date="2022-09" db="EMBL/GenBank/DDBJ databases">
        <authorList>
            <person name="Li D."/>
            <person name="Cheng J."/>
            <person name="Li Y."/>
        </authorList>
    </citation>
    <scope>NUCLEOTIDE SEQUENCE</scope>
    <source>
        <strain evidence="9">DL</strain>
    </source>
</reference>
<feature type="transmembrane region" description="Helical" evidence="7">
    <location>
        <begin position="335"/>
        <end position="357"/>
    </location>
</feature>
<evidence type="ECO:0000259" key="8">
    <source>
        <dbReference type="SMART" id="SM00849"/>
    </source>
</evidence>
<evidence type="ECO:0000256" key="5">
    <source>
        <dbReference type="ARBA" id="ARBA00023136"/>
    </source>
</evidence>
<keyword evidence="2" id="KW-1003">Cell membrane</keyword>
<feature type="transmembrane region" description="Helical" evidence="7">
    <location>
        <begin position="434"/>
        <end position="451"/>
    </location>
</feature>